<protein>
    <submittedName>
        <fullName evidence="1">Uncharacterized protein</fullName>
    </submittedName>
</protein>
<sequence>MARSMENCRFGQLMIKDIKIYICCVVDLRFSCQEKCCLSNVPILPAYKCRIHVNIRNPFFGQADNSLLRSDHTPSLGFTDIKHFLL</sequence>
<organism evidence="1">
    <name type="scientific">Gasterosteus aculeatus</name>
    <name type="common">Three-spined stickleback</name>
    <dbReference type="NCBI Taxonomy" id="69293"/>
    <lineage>
        <taxon>Eukaryota</taxon>
        <taxon>Metazoa</taxon>
        <taxon>Chordata</taxon>
        <taxon>Craniata</taxon>
        <taxon>Vertebrata</taxon>
        <taxon>Euteleostomi</taxon>
        <taxon>Actinopterygii</taxon>
        <taxon>Neopterygii</taxon>
        <taxon>Teleostei</taxon>
        <taxon>Neoteleostei</taxon>
        <taxon>Acanthomorphata</taxon>
        <taxon>Eupercaria</taxon>
        <taxon>Perciformes</taxon>
        <taxon>Cottioidei</taxon>
        <taxon>Gasterosteales</taxon>
        <taxon>Gasterosteidae</taxon>
        <taxon>Gasterosteus</taxon>
    </lineage>
</organism>
<dbReference type="Ensembl" id="ENSGACT00000014848.1">
    <property type="protein sequence ID" value="ENSGACP00000014820.1"/>
    <property type="gene ID" value="ENSGACG00000011211.1"/>
</dbReference>
<reference evidence="1" key="2">
    <citation type="submission" date="2024-04" db="UniProtKB">
        <authorList>
            <consortium name="Ensembl"/>
        </authorList>
    </citation>
    <scope>IDENTIFICATION</scope>
</reference>
<name>G3PB46_GASAC</name>
<dbReference type="InParanoid" id="G3PB46"/>
<accession>G3PB46</accession>
<dbReference type="AlphaFoldDB" id="G3PB46"/>
<evidence type="ECO:0000313" key="1">
    <source>
        <dbReference type="Ensembl" id="ENSGACP00000014820.1"/>
    </source>
</evidence>
<proteinExistence type="predicted"/>
<reference evidence="1" key="1">
    <citation type="submission" date="2006-01" db="EMBL/GenBank/DDBJ databases">
        <authorList>
            <person name="Lindblad-Toh K."/>
            <person name="Mauceli E."/>
            <person name="Grabherr M."/>
            <person name="Chang J.L."/>
            <person name="Lander E.S."/>
        </authorList>
    </citation>
    <scope>NUCLEOTIDE SEQUENCE [LARGE SCALE GENOMIC DNA]</scope>
</reference>
<dbReference type="Bgee" id="ENSGACG00000011211">
    <property type="expression patterns" value="Expressed in heart and 13 other cell types or tissues"/>
</dbReference>